<proteinExistence type="predicted"/>
<accession>A0A8H7REZ4</accession>
<feature type="compositionally biased region" description="Low complexity" evidence="2">
    <location>
        <begin position="330"/>
        <end position="378"/>
    </location>
</feature>
<feature type="compositionally biased region" description="Polar residues" evidence="2">
    <location>
        <begin position="185"/>
        <end position="198"/>
    </location>
</feature>
<keyword evidence="1" id="KW-0175">Coiled coil</keyword>
<evidence type="ECO:0000313" key="4">
    <source>
        <dbReference type="Proteomes" id="UP000650833"/>
    </source>
</evidence>
<dbReference type="Proteomes" id="UP000650833">
    <property type="component" value="Unassembled WGS sequence"/>
</dbReference>
<dbReference type="OrthoDB" id="3197614at2759"/>
<dbReference type="Gene3D" id="1.20.58.80">
    <property type="entry name" value="Phosphotransferase system, lactose/cellobiose-type IIA subunit"/>
    <property type="match status" value="1"/>
</dbReference>
<feature type="coiled-coil region" evidence="1">
    <location>
        <begin position="282"/>
        <end position="312"/>
    </location>
</feature>
<feature type="non-terminal residue" evidence="3">
    <location>
        <position position="1"/>
    </location>
</feature>
<sequence>GQVLADIARKYEDKQDWHNALEAHKKAAAHYKRAISTESNIFTQQTLNSLKKLHEDKIKEIPLKLNQPSENVFDMKRLEQEIFAIQRGGNIGDSYALVPATEDDHDEDDGDPFNRFWGVVEPMVNKLSQTSSPPSSSPRQQKQPILYDTAFNEAETNRIQQEMSFISELFFTVPKKLDQDQIIYTQPDQKPTISINDQENNPEEENKELKSQITDVKNEIQNLQQKSVDSTVLKSSIIQFKNDVHKQALRILQTQETAIMTRSAMTAGSSSSKNIRHVGTSTAEIMNRIRDLEEANKVLRSQNRKQDALMNKYRERWEKLKEGAKKRQPSSTSSTAAASSGGPTTTSSTKGSTLLSNLASTSPPLSARLSPSSSTTEK</sequence>
<evidence type="ECO:0000256" key="1">
    <source>
        <dbReference type="SAM" id="Coils"/>
    </source>
</evidence>
<comment type="caution">
    <text evidence="3">The sequence shown here is derived from an EMBL/GenBank/DDBJ whole genome shotgun (WGS) entry which is preliminary data.</text>
</comment>
<gene>
    <name evidence="3" type="ORF">INT46_010003</name>
</gene>
<organism evidence="3 4">
    <name type="scientific">Mucor plumbeus</name>
    <dbReference type="NCBI Taxonomy" id="97098"/>
    <lineage>
        <taxon>Eukaryota</taxon>
        <taxon>Fungi</taxon>
        <taxon>Fungi incertae sedis</taxon>
        <taxon>Mucoromycota</taxon>
        <taxon>Mucoromycotina</taxon>
        <taxon>Mucoromycetes</taxon>
        <taxon>Mucorales</taxon>
        <taxon>Mucorineae</taxon>
        <taxon>Mucoraceae</taxon>
        <taxon>Mucor</taxon>
    </lineage>
</organism>
<name>A0A8H7REZ4_9FUNG</name>
<protein>
    <submittedName>
        <fullName evidence="3">Uncharacterized protein</fullName>
    </submittedName>
</protein>
<keyword evidence="4" id="KW-1185">Reference proteome</keyword>
<dbReference type="AlphaFoldDB" id="A0A8H7REZ4"/>
<reference evidence="3" key="1">
    <citation type="submission" date="2020-12" db="EMBL/GenBank/DDBJ databases">
        <title>Metabolic potential, ecology and presence of endohyphal bacteria is reflected in genomic diversity of Mucoromycotina.</title>
        <authorList>
            <person name="Muszewska A."/>
            <person name="Okrasinska A."/>
            <person name="Steczkiewicz K."/>
            <person name="Drgas O."/>
            <person name="Orlowska M."/>
            <person name="Perlinska-Lenart U."/>
            <person name="Aleksandrzak-Piekarczyk T."/>
            <person name="Szatraj K."/>
            <person name="Zielenkiewicz U."/>
            <person name="Pilsyk S."/>
            <person name="Malc E."/>
            <person name="Mieczkowski P."/>
            <person name="Kruszewska J.S."/>
            <person name="Biernat P."/>
            <person name="Pawlowska J."/>
        </authorList>
    </citation>
    <scope>NUCLEOTIDE SEQUENCE</scope>
    <source>
        <strain evidence="3">CBS 226.32</strain>
    </source>
</reference>
<dbReference type="EMBL" id="JAEPRC010000083">
    <property type="protein sequence ID" value="KAG2210194.1"/>
    <property type="molecule type" value="Genomic_DNA"/>
</dbReference>
<evidence type="ECO:0000313" key="3">
    <source>
        <dbReference type="EMBL" id="KAG2210194.1"/>
    </source>
</evidence>
<dbReference type="PANTHER" id="PTHR40130">
    <property type="entry name" value="EXPRESSED PROTEIN"/>
    <property type="match status" value="1"/>
</dbReference>
<evidence type="ECO:0000256" key="2">
    <source>
        <dbReference type="SAM" id="MobiDB-lite"/>
    </source>
</evidence>
<dbReference type="PANTHER" id="PTHR40130:SF1">
    <property type="entry name" value="SPINDLE POLE BODY-ASSOCIATED PROTEIN CUT12 DOMAIN-CONTAINING PROTEIN"/>
    <property type="match status" value="1"/>
</dbReference>
<feature type="region of interest" description="Disordered" evidence="2">
    <location>
        <begin position="185"/>
        <end position="205"/>
    </location>
</feature>
<feature type="region of interest" description="Disordered" evidence="2">
    <location>
        <begin position="320"/>
        <end position="378"/>
    </location>
</feature>